<dbReference type="PANTHER" id="PTHR45749:SF21">
    <property type="entry name" value="DUF4371 DOMAIN-CONTAINING PROTEIN"/>
    <property type="match status" value="1"/>
</dbReference>
<reference evidence="1 2" key="1">
    <citation type="submission" date="2023-02" db="EMBL/GenBank/DDBJ databases">
        <title>LHISI_Scaffold_Assembly.</title>
        <authorList>
            <person name="Stuart O.P."/>
            <person name="Cleave R."/>
            <person name="Magrath M.J.L."/>
            <person name="Mikheyev A.S."/>
        </authorList>
    </citation>
    <scope>NUCLEOTIDE SEQUENCE [LARGE SCALE GENOMIC DNA]</scope>
    <source>
        <strain evidence="1">Daus_M_001</strain>
        <tissue evidence="1">Leg muscle</tissue>
    </source>
</reference>
<keyword evidence="2" id="KW-1185">Reference proteome</keyword>
<evidence type="ECO:0000313" key="1">
    <source>
        <dbReference type="EMBL" id="KAJ8873946.1"/>
    </source>
</evidence>
<protein>
    <submittedName>
        <fullName evidence="1">Uncharacterized protein</fullName>
    </submittedName>
</protein>
<evidence type="ECO:0000313" key="2">
    <source>
        <dbReference type="Proteomes" id="UP001159363"/>
    </source>
</evidence>
<gene>
    <name evidence="1" type="ORF">PR048_024785</name>
</gene>
<proteinExistence type="predicted"/>
<accession>A0ABQ9GPH7</accession>
<name>A0ABQ9GPH7_9NEOP</name>
<organism evidence="1 2">
    <name type="scientific">Dryococelus australis</name>
    <dbReference type="NCBI Taxonomy" id="614101"/>
    <lineage>
        <taxon>Eukaryota</taxon>
        <taxon>Metazoa</taxon>
        <taxon>Ecdysozoa</taxon>
        <taxon>Arthropoda</taxon>
        <taxon>Hexapoda</taxon>
        <taxon>Insecta</taxon>
        <taxon>Pterygota</taxon>
        <taxon>Neoptera</taxon>
        <taxon>Polyneoptera</taxon>
        <taxon>Phasmatodea</taxon>
        <taxon>Verophasmatodea</taxon>
        <taxon>Anareolatae</taxon>
        <taxon>Phasmatidae</taxon>
        <taxon>Eurycanthinae</taxon>
        <taxon>Dryococelus</taxon>
    </lineage>
</organism>
<sequence length="248" mass="27898">MSQCIPELSNFLKKTKLFTSPAIQNALTRTGAHFVLRGIVSDIITSGYYSIIWKKNISWTVRNSFLNRRDNFRTCEGRTLPGQCYHGESKMPGINKRVQKIMPNLQSLATYVHCSNHSLNLDLQCSVRAVALIRDCMQWVNDVGVYVRQRHVRTSALDVLLEAYPHILELLGEIVYSNDSGNEAASKAGGLSDQLSKEEIYLGMIIFCRVFGPSQRLSVTLRNPHVTCSSDAESLEATKAHFLKCRTD</sequence>
<dbReference type="EMBL" id="JARBHB010000010">
    <property type="protein sequence ID" value="KAJ8873946.1"/>
    <property type="molecule type" value="Genomic_DNA"/>
</dbReference>
<comment type="caution">
    <text evidence="1">The sequence shown here is derived from an EMBL/GenBank/DDBJ whole genome shotgun (WGS) entry which is preliminary data.</text>
</comment>
<dbReference type="PANTHER" id="PTHR45749">
    <property type="match status" value="1"/>
</dbReference>
<dbReference type="Proteomes" id="UP001159363">
    <property type="component" value="Chromosome 9"/>
</dbReference>